<accession>A0A8J2HIA7</accession>
<dbReference type="AlphaFoldDB" id="A0A8J2HIA7"/>
<dbReference type="EMBL" id="CAJNRD030001122">
    <property type="protein sequence ID" value="CAG5100619.1"/>
    <property type="molecule type" value="Genomic_DNA"/>
</dbReference>
<name>A0A8J2HIA7_COTCN</name>
<dbReference type="OrthoDB" id="6369833at2759"/>
<dbReference type="Proteomes" id="UP000786811">
    <property type="component" value="Unassembled WGS sequence"/>
</dbReference>
<protein>
    <submittedName>
        <fullName evidence="1">Uncharacterized protein</fullName>
    </submittedName>
</protein>
<sequence length="121" mass="14348">MVKKYWNTLWLQSPTKLHDVRKDIYEDVPTFGRREQCVLHRIRIGHTNITHSFLISKKSRNLCQSCNTPSTVRHLLIECNNFQQARQRAGFTNDLQVMLKDDEKCRKVLAFLLEISMFQLI</sequence>
<keyword evidence="2" id="KW-1185">Reference proteome</keyword>
<gene>
    <name evidence="1" type="ORF">HICCMSTLAB_LOCUS9692</name>
</gene>
<comment type="caution">
    <text evidence="1">The sequence shown here is derived from an EMBL/GenBank/DDBJ whole genome shotgun (WGS) entry which is preliminary data.</text>
</comment>
<reference evidence="1" key="1">
    <citation type="submission" date="2021-04" db="EMBL/GenBank/DDBJ databases">
        <authorList>
            <person name="Chebbi M.A.C M."/>
        </authorList>
    </citation>
    <scope>NUCLEOTIDE SEQUENCE</scope>
</reference>
<proteinExistence type="predicted"/>
<evidence type="ECO:0000313" key="1">
    <source>
        <dbReference type="EMBL" id="CAG5100619.1"/>
    </source>
</evidence>
<organism evidence="1 2">
    <name type="scientific">Cotesia congregata</name>
    <name type="common">Parasitoid wasp</name>
    <name type="synonym">Apanteles congregatus</name>
    <dbReference type="NCBI Taxonomy" id="51543"/>
    <lineage>
        <taxon>Eukaryota</taxon>
        <taxon>Metazoa</taxon>
        <taxon>Ecdysozoa</taxon>
        <taxon>Arthropoda</taxon>
        <taxon>Hexapoda</taxon>
        <taxon>Insecta</taxon>
        <taxon>Pterygota</taxon>
        <taxon>Neoptera</taxon>
        <taxon>Endopterygota</taxon>
        <taxon>Hymenoptera</taxon>
        <taxon>Apocrita</taxon>
        <taxon>Ichneumonoidea</taxon>
        <taxon>Braconidae</taxon>
        <taxon>Microgastrinae</taxon>
        <taxon>Cotesia</taxon>
    </lineage>
</organism>
<evidence type="ECO:0000313" key="2">
    <source>
        <dbReference type="Proteomes" id="UP000786811"/>
    </source>
</evidence>